<feature type="transmembrane region" description="Helical" evidence="4">
    <location>
        <begin position="7"/>
        <end position="24"/>
    </location>
</feature>
<keyword evidence="4" id="KW-0812">Transmembrane</keyword>
<feature type="binding site" evidence="2">
    <location>
        <position position="179"/>
    </location>
    <ligand>
        <name>Cu cation</name>
        <dbReference type="ChEBI" id="CHEBI:23378"/>
    </ligand>
</feature>
<dbReference type="GO" id="GO:0046872">
    <property type="term" value="F:metal ion binding"/>
    <property type="evidence" value="ECO:0007669"/>
    <property type="project" value="UniProtKB-KW"/>
</dbReference>
<dbReference type="Pfam" id="PF02630">
    <property type="entry name" value="SCO1-SenC"/>
    <property type="match status" value="1"/>
</dbReference>
<dbReference type="PANTHER" id="PTHR12151">
    <property type="entry name" value="ELECTRON TRANSPORT PROTIN SCO1/SENC FAMILY MEMBER"/>
    <property type="match status" value="1"/>
</dbReference>
<keyword evidence="2" id="KW-0479">Metal-binding</keyword>
<dbReference type="PANTHER" id="PTHR12151:SF25">
    <property type="entry name" value="LINALOOL DEHYDRATASE_ISOMERASE DOMAIN-CONTAINING PROTEIN"/>
    <property type="match status" value="1"/>
</dbReference>
<dbReference type="AlphaFoldDB" id="A0A368C4M4"/>
<keyword evidence="2" id="KW-0186">Copper</keyword>
<organism evidence="5 6">
    <name type="scientific">SAR86 cluster bacterium</name>
    <dbReference type="NCBI Taxonomy" id="2030880"/>
    <lineage>
        <taxon>Bacteria</taxon>
        <taxon>Pseudomonadati</taxon>
        <taxon>Pseudomonadota</taxon>
        <taxon>Gammaproteobacteria</taxon>
        <taxon>SAR86 cluster</taxon>
    </lineage>
</organism>
<evidence type="ECO:0000256" key="2">
    <source>
        <dbReference type="PIRSR" id="PIRSR603782-1"/>
    </source>
</evidence>
<gene>
    <name evidence="5" type="ORF">DBW92_03050</name>
</gene>
<evidence type="ECO:0000313" key="5">
    <source>
        <dbReference type="EMBL" id="RCL44530.1"/>
    </source>
</evidence>
<evidence type="ECO:0000256" key="3">
    <source>
        <dbReference type="PIRSR" id="PIRSR603782-2"/>
    </source>
</evidence>
<sequence>MQKNIKLNIALIVLFICVVLTLFINNLTTPRSLSNQELLVNGLFLFQEPKEISDFVFDSSDSKKFTKYDLIGKWSLIYFGFSRCPDECPVAMYEISKLINVLREKEYYLEDKQWILITIDPERDTPEIIDNYAKGFDADFIGLSASRPMLLNLSTQLAVNNKMPPMNNDMKSHEHLDDHVNNIILINPEGRFVGFFRPPFDISRLSLTYQSITQAN</sequence>
<keyword evidence="3" id="KW-1015">Disulfide bond</keyword>
<evidence type="ECO:0000256" key="1">
    <source>
        <dbReference type="ARBA" id="ARBA00010996"/>
    </source>
</evidence>
<comment type="similarity">
    <text evidence="1">Belongs to the SCO1/2 family.</text>
</comment>
<dbReference type="EMBL" id="QOPI01000014">
    <property type="protein sequence ID" value="RCL44530.1"/>
    <property type="molecule type" value="Genomic_DNA"/>
</dbReference>
<keyword evidence="4" id="KW-0472">Membrane</keyword>
<reference evidence="5 6" key="1">
    <citation type="journal article" date="2018" name="Microbiome">
        <title>Fine metagenomic profile of the Mediterranean stratified and mixed water columns revealed by assembly and recruitment.</title>
        <authorList>
            <person name="Haro-Moreno J.M."/>
            <person name="Lopez-Perez M."/>
            <person name="De La Torre J.R."/>
            <person name="Picazo A."/>
            <person name="Camacho A."/>
            <person name="Rodriguez-Valera F."/>
        </authorList>
    </citation>
    <scope>NUCLEOTIDE SEQUENCE [LARGE SCALE GENOMIC DNA]</scope>
    <source>
        <strain evidence="5">MED-G78</strain>
    </source>
</reference>
<protein>
    <submittedName>
        <fullName evidence="5">SCO family protein</fullName>
    </submittedName>
</protein>
<evidence type="ECO:0000313" key="6">
    <source>
        <dbReference type="Proteomes" id="UP000252915"/>
    </source>
</evidence>
<dbReference type="CDD" id="cd02968">
    <property type="entry name" value="SCO"/>
    <property type="match status" value="1"/>
</dbReference>
<name>A0A368C4M4_9GAMM</name>
<dbReference type="Proteomes" id="UP000252915">
    <property type="component" value="Unassembled WGS sequence"/>
</dbReference>
<dbReference type="SUPFAM" id="SSF52833">
    <property type="entry name" value="Thioredoxin-like"/>
    <property type="match status" value="1"/>
</dbReference>
<feature type="disulfide bond" description="Redox-active" evidence="3">
    <location>
        <begin position="84"/>
        <end position="88"/>
    </location>
</feature>
<dbReference type="InterPro" id="IPR003782">
    <property type="entry name" value="SCO1/SenC"/>
</dbReference>
<feature type="binding site" evidence="2">
    <location>
        <position position="84"/>
    </location>
    <ligand>
        <name>Cu cation</name>
        <dbReference type="ChEBI" id="CHEBI:23378"/>
    </ligand>
</feature>
<keyword evidence="4" id="KW-1133">Transmembrane helix</keyword>
<comment type="caution">
    <text evidence="5">The sequence shown here is derived from an EMBL/GenBank/DDBJ whole genome shotgun (WGS) entry which is preliminary data.</text>
</comment>
<proteinExistence type="inferred from homology"/>
<dbReference type="Gene3D" id="3.40.30.10">
    <property type="entry name" value="Glutaredoxin"/>
    <property type="match status" value="1"/>
</dbReference>
<feature type="binding site" evidence="2">
    <location>
        <position position="88"/>
    </location>
    <ligand>
        <name>Cu cation</name>
        <dbReference type="ChEBI" id="CHEBI:23378"/>
    </ligand>
</feature>
<evidence type="ECO:0000256" key="4">
    <source>
        <dbReference type="SAM" id="Phobius"/>
    </source>
</evidence>
<accession>A0A368C4M4</accession>
<dbReference type="InterPro" id="IPR036249">
    <property type="entry name" value="Thioredoxin-like_sf"/>
</dbReference>